<keyword evidence="2" id="KW-1185">Reference proteome</keyword>
<accession>A0ABU6BI03</accession>
<proteinExistence type="predicted"/>
<dbReference type="EMBL" id="JPYA02000003">
    <property type="protein sequence ID" value="MEB3751636.1"/>
    <property type="molecule type" value="Genomic_DNA"/>
</dbReference>
<evidence type="ECO:0000313" key="1">
    <source>
        <dbReference type="EMBL" id="MEB3751636.1"/>
    </source>
</evidence>
<name>A0ABU6BI03_9BACL</name>
<gene>
    <name evidence="1" type="ORF">EP10_002491</name>
</gene>
<organism evidence="1 2">
    <name type="scientific">Geobacillus icigianus</name>
    <dbReference type="NCBI Taxonomy" id="1430331"/>
    <lineage>
        <taxon>Bacteria</taxon>
        <taxon>Bacillati</taxon>
        <taxon>Bacillota</taxon>
        <taxon>Bacilli</taxon>
        <taxon>Bacillales</taxon>
        <taxon>Anoxybacillaceae</taxon>
        <taxon>Geobacillus</taxon>
    </lineage>
</organism>
<protein>
    <recommendedName>
        <fullName evidence="3">DUF2535 domain-containing protein</fullName>
    </recommendedName>
</protein>
<comment type="caution">
    <text evidence="1">The sequence shown here is derived from an EMBL/GenBank/DDBJ whole genome shotgun (WGS) entry which is preliminary data.</text>
</comment>
<evidence type="ECO:0008006" key="3">
    <source>
        <dbReference type="Google" id="ProtNLM"/>
    </source>
</evidence>
<dbReference type="InterPro" id="IPR019687">
    <property type="entry name" value="DUF2535"/>
</dbReference>
<evidence type="ECO:0000313" key="2">
    <source>
        <dbReference type="Proteomes" id="UP000029267"/>
    </source>
</evidence>
<dbReference type="Proteomes" id="UP000029267">
    <property type="component" value="Unassembled WGS sequence"/>
</dbReference>
<reference evidence="1 2" key="1">
    <citation type="journal article" date="2014" name="Genome Announc.">
        <title>Draft Genome Sequence of Geobacillus icigianus Strain G1w1T Isolated from Hot Springs in the Valley of Geysers, Kamchatka (Russian Federation).</title>
        <authorList>
            <person name="Bryanskaya A.V."/>
            <person name="Rozanov A.S."/>
            <person name="Logacheva M.D."/>
            <person name="Kotenko A.V."/>
            <person name="Peltek S.E."/>
        </authorList>
    </citation>
    <scope>NUCLEOTIDE SEQUENCE [LARGE SCALE GENOMIC DNA]</scope>
    <source>
        <strain evidence="1 2">G1w1</strain>
    </source>
</reference>
<dbReference type="Pfam" id="PF10751">
    <property type="entry name" value="DUF2535"/>
    <property type="match status" value="1"/>
</dbReference>
<sequence length="116" mass="14060">MTKKVEIHSLIPTYFFTRLVYNINKSVKKRIDILLFKSLEFQNAYGQKVKVIEIPVLEEENTYRFMIQLRLEAFIANVYRSRTNRSVYSFREHLKKVLKWPVYEQIFQETVLKHNA</sequence>